<dbReference type="InterPro" id="IPR043129">
    <property type="entry name" value="ATPase_NBD"/>
</dbReference>
<dbReference type="SUPFAM" id="SSF56399">
    <property type="entry name" value="ADP-ribosylation"/>
    <property type="match status" value="2"/>
</dbReference>
<evidence type="ECO:0000256" key="3">
    <source>
        <dbReference type="ARBA" id="ARBA00022840"/>
    </source>
</evidence>
<dbReference type="InterPro" id="IPR013126">
    <property type="entry name" value="Hsp_70_fam"/>
</dbReference>
<accession>A0A814XGU7</accession>
<evidence type="ECO:0000313" key="5">
    <source>
        <dbReference type="Proteomes" id="UP000663889"/>
    </source>
</evidence>
<dbReference type="GO" id="GO:0005524">
    <property type="term" value="F:ATP binding"/>
    <property type="evidence" value="ECO:0007669"/>
    <property type="project" value="UniProtKB-KW"/>
</dbReference>
<comment type="caution">
    <text evidence="4">The sequence shown here is derived from an EMBL/GenBank/DDBJ whole genome shotgun (WGS) entry which is preliminary data.</text>
</comment>
<keyword evidence="3" id="KW-0067">ATP-binding</keyword>
<evidence type="ECO:0000256" key="1">
    <source>
        <dbReference type="ARBA" id="ARBA00007381"/>
    </source>
</evidence>
<dbReference type="Proteomes" id="UP000663889">
    <property type="component" value="Unassembled WGS sequence"/>
</dbReference>
<evidence type="ECO:0000256" key="2">
    <source>
        <dbReference type="ARBA" id="ARBA00022741"/>
    </source>
</evidence>
<dbReference type="Gene3D" id="3.30.30.30">
    <property type="match status" value="1"/>
</dbReference>
<dbReference type="AlphaFoldDB" id="A0A814XGU7"/>
<comment type="similarity">
    <text evidence="1">Belongs to the heat shock protein 70 family.</text>
</comment>
<proteinExistence type="inferred from homology"/>
<keyword evidence="2" id="KW-0547">Nucleotide-binding</keyword>
<dbReference type="Gene3D" id="3.90.176.10">
    <property type="entry name" value="Toxin ADP-ribosyltransferase, Chain A, domain 1"/>
    <property type="match status" value="1"/>
</dbReference>
<dbReference type="FunFam" id="3.30.30.30:FF:000005">
    <property type="entry name" value="Heat shock protein ssb1"/>
    <property type="match status" value="1"/>
</dbReference>
<gene>
    <name evidence="4" type="ORF">SEV965_LOCUS21903</name>
</gene>
<sequence>MSADEYAKQQLIDTCEKYYCNRKHDLIMIERFRATFKPEDAIKWYTTNCFLFRLLNRALRTEDVNLLFAFRFYIIVLCKALVSEKQKLSSDTDLKLFQGQKMAVTEFECLQKRIGSFITTNGFLSTSLDADVALMFAGHGAPCQESYCIILFEIQVIERLIGDAAKNQVAMDPCNTIFDAKRLIGCKFDDAAIQSDMKYWPFNIDLLEQQALQFIVFNRQQKSIRDLTENTVESLMFIFHSVLLDILKRMPADEYAKQQLIDTCEKYYCNSKHDLIMIERFRATFKPEDAIKWYTTNCFLFRLLNRALRTEDVNLLFAFRFYIIVLCKALANEKQKLSSNTDLKLFRGQKMAVTEFESLQKRIGSFITTNGFLSTQALTLYNSVEREDDTQDMEDNLTQLVMHELMNMRDTTS</sequence>
<name>A0A814XGU7_9BILA</name>
<dbReference type="SUPFAM" id="SSF53067">
    <property type="entry name" value="Actin-like ATPase domain"/>
    <property type="match status" value="1"/>
</dbReference>
<dbReference type="EMBL" id="CAJNOU010001514">
    <property type="protein sequence ID" value="CAF1215544.1"/>
    <property type="molecule type" value="Genomic_DNA"/>
</dbReference>
<dbReference type="GO" id="GO:0140662">
    <property type="term" value="F:ATP-dependent protein folding chaperone"/>
    <property type="evidence" value="ECO:0007669"/>
    <property type="project" value="InterPro"/>
</dbReference>
<reference evidence="4" key="1">
    <citation type="submission" date="2021-02" db="EMBL/GenBank/DDBJ databases">
        <authorList>
            <person name="Nowell W R."/>
        </authorList>
    </citation>
    <scope>NUCLEOTIDE SEQUENCE</scope>
</reference>
<protein>
    <submittedName>
        <fullName evidence="4">Uncharacterized protein</fullName>
    </submittedName>
</protein>
<dbReference type="Pfam" id="PF00012">
    <property type="entry name" value="HSP70"/>
    <property type="match status" value="1"/>
</dbReference>
<evidence type="ECO:0000313" key="4">
    <source>
        <dbReference type="EMBL" id="CAF1215544.1"/>
    </source>
</evidence>
<organism evidence="4 5">
    <name type="scientific">Rotaria sordida</name>
    <dbReference type="NCBI Taxonomy" id="392033"/>
    <lineage>
        <taxon>Eukaryota</taxon>
        <taxon>Metazoa</taxon>
        <taxon>Spiralia</taxon>
        <taxon>Gnathifera</taxon>
        <taxon>Rotifera</taxon>
        <taxon>Eurotatoria</taxon>
        <taxon>Bdelloidea</taxon>
        <taxon>Philodinida</taxon>
        <taxon>Philodinidae</taxon>
        <taxon>Rotaria</taxon>
    </lineage>
</organism>
<dbReference type="PANTHER" id="PTHR19375">
    <property type="entry name" value="HEAT SHOCK PROTEIN 70KDA"/>
    <property type="match status" value="1"/>
</dbReference>